<feature type="region of interest" description="Disordered" evidence="1">
    <location>
        <begin position="37"/>
        <end position="68"/>
    </location>
</feature>
<proteinExistence type="predicted"/>
<feature type="compositionally biased region" description="Polar residues" evidence="1">
    <location>
        <begin position="37"/>
        <end position="65"/>
    </location>
</feature>
<evidence type="ECO:0000313" key="3">
    <source>
        <dbReference type="Proteomes" id="UP000828390"/>
    </source>
</evidence>
<dbReference type="Proteomes" id="UP000828390">
    <property type="component" value="Unassembled WGS sequence"/>
</dbReference>
<evidence type="ECO:0000256" key="1">
    <source>
        <dbReference type="SAM" id="MobiDB-lite"/>
    </source>
</evidence>
<sequence>MKSLKFTHSGDRTWDLVKVRPTQPTLRHRNLLNLGSRDSQADFSSQAEWGSNLGSRDSQADTIYTTPPKPLKPDAFELVSSLNRRFDLVSKIR</sequence>
<accession>A0A9D4EM69</accession>
<dbReference type="EMBL" id="JAIWYP010000008">
    <property type="protein sequence ID" value="KAH3780555.1"/>
    <property type="molecule type" value="Genomic_DNA"/>
</dbReference>
<name>A0A9D4EM69_DREPO</name>
<organism evidence="2 3">
    <name type="scientific">Dreissena polymorpha</name>
    <name type="common">Zebra mussel</name>
    <name type="synonym">Mytilus polymorpha</name>
    <dbReference type="NCBI Taxonomy" id="45954"/>
    <lineage>
        <taxon>Eukaryota</taxon>
        <taxon>Metazoa</taxon>
        <taxon>Spiralia</taxon>
        <taxon>Lophotrochozoa</taxon>
        <taxon>Mollusca</taxon>
        <taxon>Bivalvia</taxon>
        <taxon>Autobranchia</taxon>
        <taxon>Heteroconchia</taxon>
        <taxon>Euheterodonta</taxon>
        <taxon>Imparidentia</taxon>
        <taxon>Neoheterodontei</taxon>
        <taxon>Myida</taxon>
        <taxon>Dreissenoidea</taxon>
        <taxon>Dreissenidae</taxon>
        <taxon>Dreissena</taxon>
    </lineage>
</organism>
<dbReference type="AlphaFoldDB" id="A0A9D4EM69"/>
<gene>
    <name evidence="2" type="ORF">DPMN_158372</name>
</gene>
<reference evidence="2" key="1">
    <citation type="journal article" date="2019" name="bioRxiv">
        <title>The Genome of the Zebra Mussel, Dreissena polymorpha: A Resource for Invasive Species Research.</title>
        <authorList>
            <person name="McCartney M.A."/>
            <person name="Auch B."/>
            <person name="Kono T."/>
            <person name="Mallez S."/>
            <person name="Zhang Y."/>
            <person name="Obille A."/>
            <person name="Becker A."/>
            <person name="Abrahante J.E."/>
            <person name="Garbe J."/>
            <person name="Badalamenti J.P."/>
            <person name="Herman A."/>
            <person name="Mangelson H."/>
            <person name="Liachko I."/>
            <person name="Sullivan S."/>
            <person name="Sone E.D."/>
            <person name="Koren S."/>
            <person name="Silverstein K.A.T."/>
            <person name="Beckman K.B."/>
            <person name="Gohl D.M."/>
        </authorList>
    </citation>
    <scope>NUCLEOTIDE SEQUENCE</scope>
    <source>
        <strain evidence="2">Duluth1</strain>
        <tissue evidence="2">Whole animal</tissue>
    </source>
</reference>
<reference evidence="2" key="2">
    <citation type="submission" date="2020-11" db="EMBL/GenBank/DDBJ databases">
        <authorList>
            <person name="McCartney M.A."/>
            <person name="Auch B."/>
            <person name="Kono T."/>
            <person name="Mallez S."/>
            <person name="Becker A."/>
            <person name="Gohl D.M."/>
            <person name="Silverstein K.A.T."/>
            <person name="Koren S."/>
            <person name="Bechman K.B."/>
            <person name="Herman A."/>
            <person name="Abrahante J.E."/>
            <person name="Garbe J."/>
        </authorList>
    </citation>
    <scope>NUCLEOTIDE SEQUENCE</scope>
    <source>
        <strain evidence="2">Duluth1</strain>
        <tissue evidence="2">Whole animal</tissue>
    </source>
</reference>
<protein>
    <submittedName>
        <fullName evidence="2">Uncharacterized protein</fullName>
    </submittedName>
</protein>
<keyword evidence="3" id="KW-1185">Reference proteome</keyword>
<comment type="caution">
    <text evidence="2">The sequence shown here is derived from an EMBL/GenBank/DDBJ whole genome shotgun (WGS) entry which is preliminary data.</text>
</comment>
<evidence type="ECO:0000313" key="2">
    <source>
        <dbReference type="EMBL" id="KAH3780555.1"/>
    </source>
</evidence>